<evidence type="ECO:0000313" key="5">
    <source>
        <dbReference type="EMBL" id="KAF9747867.1"/>
    </source>
</evidence>
<dbReference type="Pfam" id="PF00172">
    <property type="entry name" value="Zn_clus"/>
    <property type="match status" value="1"/>
</dbReference>
<dbReference type="SUPFAM" id="SSF57701">
    <property type="entry name" value="Zn2/Cys6 DNA-binding domain"/>
    <property type="match status" value="1"/>
</dbReference>
<dbReference type="InterPro" id="IPR050987">
    <property type="entry name" value="AtrR-like"/>
</dbReference>
<dbReference type="EMBL" id="JADCTT010000009">
    <property type="protein sequence ID" value="KAF9747867.1"/>
    <property type="molecule type" value="Genomic_DNA"/>
</dbReference>
<keyword evidence="1" id="KW-0479">Metal-binding</keyword>
<evidence type="ECO:0000259" key="4">
    <source>
        <dbReference type="PROSITE" id="PS50048"/>
    </source>
</evidence>
<reference evidence="5" key="1">
    <citation type="submission" date="2020-10" db="EMBL/GenBank/DDBJ databases">
        <title>High-Quality Genome Resource of Clonostachys rosea strain S41 by Oxford Nanopore Long-Read Sequencing.</title>
        <authorList>
            <person name="Wang H."/>
        </authorList>
    </citation>
    <scope>NUCLEOTIDE SEQUENCE</scope>
    <source>
        <strain evidence="5">S41</strain>
    </source>
</reference>
<dbReference type="InterPro" id="IPR001138">
    <property type="entry name" value="Zn2Cys6_DnaBD"/>
</dbReference>
<dbReference type="InterPro" id="IPR007219">
    <property type="entry name" value="XnlR_reg_dom"/>
</dbReference>
<dbReference type="InterPro" id="IPR036770">
    <property type="entry name" value="Ankyrin_rpt-contain_sf"/>
</dbReference>
<dbReference type="PANTHER" id="PTHR46910">
    <property type="entry name" value="TRANSCRIPTION FACTOR PDR1"/>
    <property type="match status" value="1"/>
</dbReference>
<dbReference type="GO" id="GO:0000981">
    <property type="term" value="F:DNA-binding transcription factor activity, RNA polymerase II-specific"/>
    <property type="evidence" value="ECO:0007669"/>
    <property type="project" value="InterPro"/>
</dbReference>
<dbReference type="SUPFAM" id="SSF48403">
    <property type="entry name" value="Ankyrin repeat"/>
    <property type="match status" value="1"/>
</dbReference>
<keyword evidence="2" id="KW-0539">Nucleus</keyword>
<dbReference type="Proteomes" id="UP000616885">
    <property type="component" value="Unassembled WGS sequence"/>
</dbReference>
<dbReference type="AlphaFoldDB" id="A0A8H7MZG3"/>
<evidence type="ECO:0000256" key="3">
    <source>
        <dbReference type="SAM" id="MobiDB-lite"/>
    </source>
</evidence>
<dbReference type="CDD" id="cd00067">
    <property type="entry name" value="GAL4"/>
    <property type="match status" value="1"/>
</dbReference>
<dbReference type="InterPro" id="IPR036864">
    <property type="entry name" value="Zn2-C6_fun-type_DNA-bd_sf"/>
</dbReference>
<dbReference type="GO" id="GO:0006351">
    <property type="term" value="P:DNA-templated transcription"/>
    <property type="evidence" value="ECO:0007669"/>
    <property type="project" value="InterPro"/>
</dbReference>
<dbReference type="SMART" id="SM00248">
    <property type="entry name" value="ANK"/>
    <property type="match status" value="5"/>
</dbReference>
<dbReference type="GO" id="GO:0008270">
    <property type="term" value="F:zinc ion binding"/>
    <property type="evidence" value="ECO:0007669"/>
    <property type="project" value="InterPro"/>
</dbReference>
<evidence type="ECO:0000313" key="6">
    <source>
        <dbReference type="Proteomes" id="UP000616885"/>
    </source>
</evidence>
<feature type="region of interest" description="Disordered" evidence="3">
    <location>
        <begin position="612"/>
        <end position="655"/>
    </location>
</feature>
<dbReference type="SMART" id="SM00906">
    <property type="entry name" value="Fungal_trans"/>
    <property type="match status" value="1"/>
</dbReference>
<evidence type="ECO:0000256" key="1">
    <source>
        <dbReference type="ARBA" id="ARBA00022723"/>
    </source>
</evidence>
<name>A0A8H7MZG3_BIOOC</name>
<sequence>MARLETLPSELILLIAEACTLGPYPRRPRLFGPGGNYHQRPKKSVQMVGRYYGRFHAALARVNRRFHDLLNGPLYTRNLLRDPMSASCLLFAAETDRVETLQLALRYGADLNKVCDENFPEELQPIHAALAARSSRAVEFMLNHGVDVHLPSSQPPPGECGYDASRSVGWPTRKGNAVRNVMELNKIAYPLYTAVAHGTMEDVASLIDHGAYMIAKGVSALRVLDNQGWPDLVEKVSQRTDTVTLRARLHRAAAAHDMDLTERPSHGDSSTEKENLPLIELLLQRPDIDATMEDNYGFTPVLAAITRRHINTVKRLMQVPRVRLTGRTAQNETALQLAIKTQDPVLIEYILSQRRTLVDVLVFRSGSALSLASQMGREDNAFATIRLLLARGQPKLIVVGVDVNQVVEEPTYSRPNHFKRTAATGAQSMESMKLLVAAGAVVTDPDINSLTMLRNIFESFWDREPPSDDPDVEAYAERIRLFLELGATIGRETTEPETTALGYACEAATDESCRLLALLLDNSTAANVDESVVRALISHYESDEKREELKAKEILLSVMSHELLWSDLSGPQMYDLTCDLCFAKKIKCDKREPQCSNCKLYNKDCHRTISRSEAKTPGVPSAATSGKSGQGSRIESSSNSRQQTTLSPINDAIEQYEPVPVETTTPLEGNSAGRIPDVYSETVSQGSRWKFDPTNPSLYFGPSDGSLSLPPLTELMPAIDHYFEGINTALPIFNQTLFMKMVTRWFSNQPKRDRLSWASILVVMALGLQSMPEERQNTHQTATGETWLSYCMRNAQSTLPELMSRDEDLVGLQVIVSLALLFQGSIDFRPSSVLLGMAIRLTHRMQLHQKDPGRHYSEEEAQQRSNVFWITYLLDKDISLRMKTPSLLSDDDINLPLPDRDSSTNGGFIHSLHGDASLNMLYQRARLGQIESKINALICSNHYLDFDTSTRRERVASLNATLEEWYSEIPAAFKPANASGSLKPVDLAQVMYLHQVYLFCQICIHGIWSAKSEWMRKIGSFSKAAIEDIMVTVQGPRVTTCLQLQEPPSIAGWNDCVSVTREAIQLFLQAPLASSSGWLCTCAQYSGMIILLADIIIHPSTTTKSQDLRLVKASKQKYDQFLGGAPSHLHESLNLIIDDLLQRAGSYCDDDNIDHSSGRNSGNAFSLGMDSSEMLLSNSLPELSYEDIQAMNFGFPDFMSPRINEENMFLGLDG</sequence>
<dbReference type="Pfam" id="PF04082">
    <property type="entry name" value="Fungal_trans"/>
    <property type="match status" value="1"/>
</dbReference>
<dbReference type="GO" id="GO:0003677">
    <property type="term" value="F:DNA binding"/>
    <property type="evidence" value="ECO:0007669"/>
    <property type="project" value="InterPro"/>
</dbReference>
<dbReference type="Gene3D" id="1.25.40.20">
    <property type="entry name" value="Ankyrin repeat-containing domain"/>
    <property type="match status" value="2"/>
</dbReference>
<organism evidence="5 6">
    <name type="scientific">Bionectria ochroleuca</name>
    <name type="common">Gliocladium roseum</name>
    <dbReference type="NCBI Taxonomy" id="29856"/>
    <lineage>
        <taxon>Eukaryota</taxon>
        <taxon>Fungi</taxon>
        <taxon>Dikarya</taxon>
        <taxon>Ascomycota</taxon>
        <taxon>Pezizomycotina</taxon>
        <taxon>Sordariomycetes</taxon>
        <taxon>Hypocreomycetidae</taxon>
        <taxon>Hypocreales</taxon>
        <taxon>Bionectriaceae</taxon>
        <taxon>Clonostachys</taxon>
    </lineage>
</organism>
<dbReference type="Gene3D" id="4.10.240.10">
    <property type="entry name" value="Zn(2)-C6 fungal-type DNA-binding domain"/>
    <property type="match status" value="1"/>
</dbReference>
<accession>A0A8H7MZG3</accession>
<gene>
    <name evidence="5" type="ORF">IM811_017372</name>
</gene>
<dbReference type="SMART" id="SM00066">
    <property type="entry name" value="GAL4"/>
    <property type="match status" value="1"/>
</dbReference>
<dbReference type="InterPro" id="IPR002110">
    <property type="entry name" value="Ankyrin_rpt"/>
</dbReference>
<feature type="domain" description="Zn(2)-C6 fungal-type" evidence="4">
    <location>
        <begin position="577"/>
        <end position="605"/>
    </location>
</feature>
<feature type="compositionally biased region" description="Polar residues" evidence="3">
    <location>
        <begin position="622"/>
        <end position="648"/>
    </location>
</feature>
<dbReference type="CDD" id="cd12148">
    <property type="entry name" value="fungal_TF_MHR"/>
    <property type="match status" value="1"/>
</dbReference>
<comment type="caution">
    <text evidence="5">The sequence shown here is derived from an EMBL/GenBank/DDBJ whole genome shotgun (WGS) entry which is preliminary data.</text>
</comment>
<protein>
    <recommendedName>
        <fullName evidence="4">Zn(2)-C6 fungal-type domain-containing protein</fullName>
    </recommendedName>
</protein>
<proteinExistence type="predicted"/>
<dbReference type="PROSITE" id="PS50048">
    <property type="entry name" value="ZN2_CY6_FUNGAL_2"/>
    <property type="match status" value="1"/>
</dbReference>
<dbReference type="PANTHER" id="PTHR46910:SF25">
    <property type="entry name" value="ABC-TRANSPORTER-REGULATING TRANSCRIPTION FACTOR"/>
    <property type="match status" value="1"/>
</dbReference>
<evidence type="ECO:0000256" key="2">
    <source>
        <dbReference type="ARBA" id="ARBA00023242"/>
    </source>
</evidence>